<evidence type="ECO:0000256" key="2">
    <source>
        <dbReference type="ARBA" id="ARBA00022448"/>
    </source>
</evidence>
<feature type="transmembrane region" description="Helical" evidence="10">
    <location>
        <begin position="53"/>
        <end position="72"/>
    </location>
</feature>
<keyword evidence="5 10" id="KW-0812">Transmembrane</keyword>
<evidence type="ECO:0000256" key="10">
    <source>
        <dbReference type="SAM" id="Phobius"/>
    </source>
</evidence>
<keyword evidence="9 10" id="KW-0472">Membrane</keyword>
<comment type="caution">
    <text evidence="11">The sequence shown here is derived from an EMBL/GenBank/DDBJ whole genome shotgun (WGS) entry which is preliminary data.</text>
</comment>
<evidence type="ECO:0000256" key="4">
    <source>
        <dbReference type="ARBA" id="ARBA00022538"/>
    </source>
</evidence>
<dbReference type="InterPro" id="IPR003445">
    <property type="entry name" value="Cat_transpt"/>
</dbReference>
<dbReference type="EMBL" id="VTPS01000004">
    <property type="protein sequence ID" value="TZE82790.1"/>
    <property type="molecule type" value="Genomic_DNA"/>
</dbReference>
<sequence>MEGDKILVNIKKLIRPWIQPTRVVVFSFGVLILAGTILLMLPISSKSGDVTPFINALFTATSAVCVTGLVVVDTASYWSTFGQFVILCLIQAGGLGTMMIVTMFALLMGRRISLRERLTMQEAFNQYSMAGLVRLAKEIMEVTIIFEGIGALVLFIRFLREMPPVKAIYYGVFHAVSAFNNAGFDLMGGFNSFTGYTEDIVINITLMVLIVVGGIGFTVIVDIIQRKKFRKLTLHSKLVITITIFLILASSIVFFILEHNNAATMGKLSLKGKILASLFQSVTPRTAGFNTIPEDSMRTASIFTTLILMFIGASPGGTGGGIKTSTFGVILFTVISIINGREDTEIYKRRIPKFVVYRSLAIVFISMLIVMGTTAVLSIVQDADFMTLLFESTSAFATVGLSLGLTPHLTTIGKAFIIFNMYAGRVGPLTLALAIGHRRKNINGYKYPEEKIIVG</sequence>
<gene>
    <name evidence="11" type="ORF">FWJ32_04115</name>
</gene>
<dbReference type="PANTHER" id="PTHR32024:SF1">
    <property type="entry name" value="KTR SYSTEM POTASSIUM UPTAKE PROTEIN B"/>
    <property type="match status" value="1"/>
</dbReference>
<dbReference type="NCBIfam" id="TIGR00933">
    <property type="entry name" value="2a38"/>
    <property type="match status" value="1"/>
</dbReference>
<feature type="transmembrane region" description="Helical" evidence="10">
    <location>
        <begin position="139"/>
        <end position="159"/>
    </location>
</feature>
<evidence type="ECO:0000256" key="9">
    <source>
        <dbReference type="ARBA" id="ARBA00023136"/>
    </source>
</evidence>
<organism evidence="11 12">
    <name type="scientific">Calorimonas adulescens</name>
    <dbReference type="NCBI Taxonomy" id="2606906"/>
    <lineage>
        <taxon>Bacteria</taxon>
        <taxon>Bacillati</taxon>
        <taxon>Bacillota</taxon>
        <taxon>Clostridia</taxon>
        <taxon>Thermoanaerobacterales</taxon>
        <taxon>Thermoanaerobacteraceae</taxon>
        <taxon>Calorimonas</taxon>
    </lineage>
</organism>
<evidence type="ECO:0000256" key="8">
    <source>
        <dbReference type="ARBA" id="ARBA00023065"/>
    </source>
</evidence>
<dbReference type="GO" id="GO:0005886">
    <property type="term" value="C:plasma membrane"/>
    <property type="evidence" value="ECO:0007669"/>
    <property type="project" value="UniProtKB-SubCell"/>
</dbReference>
<evidence type="ECO:0000256" key="6">
    <source>
        <dbReference type="ARBA" id="ARBA00022958"/>
    </source>
</evidence>
<comment type="subcellular location">
    <subcellularLocation>
        <location evidence="1">Cell membrane</location>
        <topology evidence="1">Multi-pass membrane protein</topology>
    </subcellularLocation>
</comment>
<keyword evidence="12" id="KW-1185">Reference proteome</keyword>
<proteinExistence type="predicted"/>
<evidence type="ECO:0000313" key="11">
    <source>
        <dbReference type="EMBL" id="TZE82790.1"/>
    </source>
</evidence>
<evidence type="ECO:0000256" key="5">
    <source>
        <dbReference type="ARBA" id="ARBA00022692"/>
    </source>
</evidence>
<name>A0A5D8QDM4_9THEO</name>
<reference evidence="11 12" key="1">
    <citation type="submission" date="2019-08" db="EMBL/GenBank/DDBJ databases">
        <title>Calorimonas adulescens gen. nov., sp. nov., an anaerobic thermophilic bacterium from Sakhalin hot spring.</title>
        <authorList>
            <person name="Khomyakova M.A."/>
            <person name="Merkel A.Y."/>
            <person name="Novikov A."/>
            <person name="Bonch-Osmolovskaya E.A."/>
            <person name="Slobodkin A.I."/>
        </authorList>
    </citation>
    <scope>NUCLEOTIDE SEQUENCE [LARGE SCALE GENOMIC DNA]</scope>
    <source>
        <strain evidence="11 12">A05MB</strain>
    </source>
</reference>
<keyword evidence="4" id="KW-0633">Potassium transport</keyword>
<feature type="transmembrane region" description="Helical" evidence="10">
    <location>
        <begin position="23"/>
        <end position="41"/>
    </location>
</feature>
<dbReference type="InterPro" id="IPR004772">
    <property type="entry name" value="TrkH"/>
</dbReference>
<feature type="transmembrane region" description="Helical" evidence="10">
    <location>
        <begin position="320"/>
        <end position="339"/>
    </location>
</feature>
<dbReference type="Proteomes" id="UP000322976">
    <property type="component" value="Unassembled WGS sequence"/>
</dbReference>
<dbReference type="PANTHER" id="PTHR32024">
    <property type="entry name" value="TRK SYSTEM POTASSIUM UPTAKE PROTEIN TRKG-RELATED"/>
    <property type="match status" value="1"/>
</dbReference>
<evidence type="ECO:0000256" key="3">
    <source>
        <dbReference type="ARBA" id="ARBA00022475"/>
    </source>
</evidence>
<feature type="transmembrane region" description="Helical" evidence="10">
    <location>
        <begin position="84"/>
        <end position="107"/>
    </location>
</feature>
<dbReference type="Pfam" id="PF02386">
    <property type="entry name" value="TrkH"/>
    <property type="match status" value="1"/>
</dbReference>
<evidence type="ECO:0000313" key="12">
    <source>
        <dbReference type="Proteomes" id="UP000322976"/>
    </source>
</evidence>
<feature type="transmembrane region" description="Helical" evidence="10">
    <location>
        <begin position="200"/>
        <end position="224"/>
    </location>
</feature>
<evidence type="ECO:0000256" key="1">
    <source>
        <dbReference type="ARBA" id="ARBA00004651"/>
    </source>
</evidence>
<keyword evidence="8" id="KW-0406">Ion transport</keyword>
<keyword evidence="7 10" id="KW-1133">Transmembrane helix</keyword>
<evidence type="ECO:0000256" key="7">
    <source>
        <dbReference type="ARBA" id="ARBA00022989"/>
    </source>
</evidence>
<keyword evidence="2" id="KW-0813">Transport</keyword>
<dbReference type="RefSeq" id="WP_149544704.1">
    <property type="nucleotide sequence ID" value="NZ_VTPS01000004.1"/>
</dbReference>
<keyword evidence="6" id="KW-0630">Potassium</keyword>
<accession>A0A5D8QDM4</accession>
<feature type="transmembrane region" description="Helical" evidence="10">
    <location>
        <begin position="236"/>
        <end position="257"/>
    </location>
</feature>
<feature type="transmembrane region" description="Helical" evidence="10">
    <location>
        <begin position="360"/>
        <end position="380"/>
    </location>
</feature>
<keyword evidence="3" id="KW-1003">Cell membrane</keyword>
<dbReference type="GO" id="GO:0015379">
    <property type="term" value="F:potassium:chloride symporter activity"/>
    <property type="evidence" value="ECO:0007669"/>
    <property type="project" value="InterPro"/>
</dbReference>
<dbReference type="AlphaFoldDB" id="A0A5D8QDM4"/>
<protein>
    <submittedName>
        <fullName evidence="11">Trk family potassium uptake protein</fullName>
    </submittedName>
</protein>